<reference evidence="5 6" key="1">
    <citation type="submission" date="2017-07" db="EMBL/GenBank/DDBJ databases">
        <title>Leptospira spp. isolated from tropical soils.</title>
        <authorList>
            <person name="Thibeaux R."/>
            <person name="Iraola G."/>
            <person name="Ferres I."/>
            <person name="Bierque E."/>
            <person name="Girault D."/>
            <person name="Soupe-Gilbert M.-E."/>
            <person name="Picardeau M."/>
            <person name="Goarant C."/>
        </authorList>
    </citation>
    <scope>NUCLEOTIDE SEQUENCE [LARGE SCALE GENOMIC DNA]</scope>
    <source>
        <strain evidence="3 6">FH2-B-C1</strain>
        <strain evidence="4 5">FH2-B-D1</strain>
    </source>
</reference>
<evidence type="ECO:0000313" key="3">
    <source>
        <dbReference type="EMBL" id="PJZ51545.1"/>
    </source>
</evidence>
<dbReference type="EMBL" id="NPDU01000070">
    <property type="protein sequence ID" value="PJZ60268.1"/>
    <property type="molecule type" value="Genomic_DNA"/>
</dbReference>
<keyword evidence="5" id="KW-1185">Reference proteome</keyword>
<dbReference type="AlphaFoldDB" id="A0A2M9YJ26"/>
<evidence type="ECO:0000256" key="1">
    <source>
        <dbReference type="SAM" id="MobiDB-lite"/>
    </source>
</evidence>
<feature type="compositionally biased region" description="Basic and acidic residues" evidence="1">
    <location>
        <begin position="33"/>
        <end position="47"/>
    </location>
</feature>
<accession>A0A2M9YJ26</accession>
<dbReference type="Proteomes" id="UP000232188">
    <property type="component" value="Unassembled WGS sequence"/>
</dbReference>
<name>A0A2M9YJ26_9LEPT</name>
<proteinExistence type="predicted"/>
<comment type="caution">
    <text evidence="3">The sequence shown here is derived from an EMBL/GenBank/DDBJ whole genome shotgun (WGS) entry which is preliminary data.</text>
</comment>
<dbReference type="Proteomes" id="UP000232149">
    <property type="component" value="Unassembled WGS sequence"/>
</dbReference>
<gene>
    <name evidence="4" type="ORF">CH376_19400</name>
    <name evidence="3" type="ORF">CH380_19880</name>
</gene>
<evidence type="ECO:0000256" key="2">
    <source>
        <dbReference type="SAM" id="Phobius"/>
    </source>
</evidence>
<keyword evidence="2" id="KW-1133">Transmembrane helix</keyword>
<feature type="transmembrane region" description="Helical" evidence="2">
    <location>
        <begin position="99"/>
        <end position="119"/>
    </location>
</feature>
<protein>
    <submittedName>
        <fullName evidence="3">Uncharacterized protein</fullName>
    </submittedName>
</protein>
<evidence type="ECO:0000313" key="6">
    <source>
        <dbReference type="Proteomes" id="UP000232188"/>
    </source>
</evidence>
<evidence type="ECO:0000313" key="4">
    <source>
        <dbReference type="EMBL" id="PJZ60268.1"/>
    </source>
</evidence>
<organism evidence="3 6">
    <name type="scientific">Leptospira adleri</name>
    <dbReference type="NCBI Taxonomy" id="2023186"/>
    <lineage>
        <taxon>Bacteria</taxon>
        <taxon>Pseudomonadati</taxon>
        <taxon>Spirochaetota</taxon>
        <taxon>Spirochaetia</taxon>
        <taxon>Leptospirales</taxon>
        <taxon>Leptospiraceae</taxon>
        <taxon>Leptospira</taxon>
    </lineage>
</organism>
<feature type="region of interest" description="Disordered" evidence="1">
    <location>
        <begin position="33"/>
        <end position="53"/>
    </location>
</feature>
<keyword evidence="2" id="KW-0472">Membrane</keyword>
<keyword evidence="2" id="KW-0812">Transmembrane</keyword>
<dbReference type="EMBL" id="NPDV01000023">
    <property type="protein sequence ID" value="PJZ51545.1"/>
    <property type="molecule type" value="Genomic_DNA"/>
</dbReference>
<sequence>MKLAFLLIALTFFYTGCFSPPVEPAFDFKKETQKMKENQTSRKKTSDPSELEQICNDNESGRARALDAFLKQKEVSDYWKKVAEDRKSDAEFGRSIKNWISVFLIGGAISLFTGIFLYVSGFGSKAIGGISKILSLIPTKSSPPE</sequence>
<evidence type="ECO:0000313" key="5">
    <source>
        <dbReference type="Proteomes" id="UP000232149"/>
    </source>
</evidence>